<organism evidence="1 2">
    <name type="scientific">Parascaris equorum</name>
    <name type="common">Equine roundworm</name>
    <dbReference type="NCBI Taxonomy" id="6256"/>
    <lineage>
        <taxon>Eukaryota</taxon>
        <taxon>Metazoa</taxon>
        <taxon>Ecdysozoa</taxon>
        <taxon>Nematoda</taxon>
        <taxon>Chromadorea</taxon>
        <taxon>Rhabditida</taxon>
        <taxon>Spirurina</taxon>
        <taxon>Ascaridomorpha</taxon>
        <taxon>Ascaridoidea</taxon>
        <taxon>Ascarididae</taxon>
        <taxon>Parascaris</taxon>
    </lineage>
</organism>
<dbReference type="Proteomes" id="UP000887564">
    <property type="component" value="Unplaced"/>
</dbReference>
<evidence type="ECO:0000313" key="1">
    <source>
        <dbReference type="Proteomes" id="UP000887564"/>
    </source>
</evidence>
<dbReference type="InterPro" id="IPR036291">
    <property type="entry name" value="NAD(P)-bd_dom_sf"/>
</dbReference>
<dbReference type="SUPFAM" id="SSF51735">
    <property type="entry name" value="NAD(P)-binding Rossmann-fold domains"/>
    <property type="match status" value="1"/>
</dbReference>
<sequence length="65" mass="7555">MVRMNNVYGPRQARSKLIPKFTTLAIEGKPYPLMGETYNIGTDFEKRNYDLTLQIHDIVAKLLNR</sequence>
<protein>
    <submittedName>
        <fullName evidence="2">Uncharacterized protein</fullName>
    </submittedName>
</protein>
<accession>A0A914R838</accession>
<keyword evidence="1" id="KW-1185">Reference proteome</keyword>
<evidence type="ECO:0000313" key="2">
    <source>
        <dbReference type="WBParaSite" id="PEQ_0000242801-mRNA-1"/>
    </source>
</evidence>
<dbReference type="Gene3D" id="3.90.25.10">
    <property type="entry name" value="UDP-galactose 4-epimerase, domain 1"/>
    <property type="match status" value="1"/>
</dbReference>
<reference evidence="2" key="1">
    <citation type="submission" date="2022-11" db="UniProtKB">
        <authorList>
            <consortium name="WormBaseParasite"/>
        </authorList>
    </citation>
    <scope>IDENTIFICATION</scope>
</reference>
<dbReference type="WBParaSite" id="PEQ_0000242801-mRNA-1">
    <property type="protein sequence ID" value="PEQ_0000242801-mRNA-1"/>
    <property type="gene ID" value="PEQ_0000242801"/>
</dbReference>
<dbReference type="AlphaFoldDB" id="A0A914R838"/>
<proteinExistence type="predicted"/>
<name>A0A914R838_PAREQ</name>